<keyword evidence="1" id="KW-0732">Signal</keyword>
<protein>
    <submittedName>
        <fullName evidence="2">Uncharacterized protein</fullName>
    </submittedName>
</protein>
<evidence type="ECO:0000256" key="1">
    <source>
        <dbReference type="SAM" id="SignalP"/>
    </source>
</evidence>
<keyword evidence="3" id="KW-1185">Reference proteome</keyword>
<name>A0ABR1SYX2_9PEZI</name>
<evidence type="ECO:0000313" key="3">
    <source>
        <dbReference type="Proteomes" id="UP001444661"/>
    </source>
</evidence>
<proteinExistence type="predicted"/>
<comment type="caution">
    <text evidence="2">The sequence shown here is derived from an EMBL/GenBank/DDBJ whole genome shotgun (WGS) entry which is preliminary data.</text>
</comment>
<accession>A0ABR1SYX2</accession>
<organism evidence="2 3">
    <name type="scientific">Apiospora rasikravindrae</name>
    <dbReference type="NCBI Taxonomy" id="990691"/>
    <lineage>
        <taxon>Eukaryota</taxon>
        <taxon>Fungi</taxon>
        <taxon>Dikarya</taxon>
        <taxon>Ascomycota</taxon>
        <taxon>Pezizomycotina</taxon>
        <taxon>Sordariomycetes</taxon>
        <taxon>Xylariomycetidae</taxon>
        <taxon>Amphisphaeriales</taxon>
        <taxon>Apiosporaceae</taxon>
        <taxon>Apiospora</taxon>
    </lineage>
</organism>
<feature type="signal peptide" evidence="1">
    <location>
        <begin position="1"/>
        <end position="22"/>
    </location>
</feature>
<sequence>MQLTVFFTIFGALLAAAADVQTASIGPNGPPDGVPACKIFKDEKCCIYSLACQCYDGKFYYANTDNTCSPTVGGYYADNEAQLPGWCC</sequence>
<reference evidence="2 3" key="1">
    <citation type="submission" date="2023-01" db="EMBL/GenBank/DDBJ databases">
        <title>Analysis of 21 Apiospora genomes using comparative genomics revels a genus with tremendous synthesis potential of carbohydrate active enzymes and secondary metabolites.</title>
        <authorList>
            <person name="Sorensen T."/>
        </authorList>
    </citation>
    <scope>NUCLEOTIDE SEQUENCE [LARGE SCALE GENOMIC DNA]</scope>
    <source>
        <strain evidence="2 3">CBS 33761</strain>
    </source>
</reference>
<evidence type="ECO:0000313" key="2">
    <source>
        <dbReference type="EMBL" id="KAK8039397.1"/>
    </source>
</evidence>
<dbReference type="EMBL" id="JAQQWK010000006">
    <property type="protein sequence ID" value="KAK8039397.1"/>
    <property type="molecule type" value="Genomic_DNA"/>
</dbReference>
<feature type="chain" id="PRO_5047285645" evidence="1">
    <location>
        <begin position="23"/>
        <end position="88"/>
    </location>
</feature>
<dbReference type="Proteomes" id="UP001444661">
    <property type="component" value="Unassembled WGS sequence"/>
</dbReference>
<gene>
    <name evidence="2" type="ORF">PG993_007808</name>
</gene>